<sequence length="520" mass="56339">MTEKKWVEVVVVFALGRGETSAKKHLRQLHGMACRKPRSRGSSRPRESRPREPGLRREHPGDPVPAESRPKGPRPWDPAWVGQAMRKRGMTAIHKNYKFGKECNTTAILFFYNKIHDFWDGSVYNPEGEPLPEANAIIRDILKRQVVSESDGELVRHTAKERKQMAKPKPYKVQKQTTERNLRRRKPPADAQRASHASPALTQITVAGSESVLGDRGASIWSLPGTPASPIVGPLDNCDDNEHEEPEDDCVDEEIAPTVLAVSAADHGQDVFRRQQEPRTSPPAIEHGAGREPYEAADGGAAFTHDGAGESIHFEEPQEQPAPYEFSAMMAGDDAWMNMDMSMAGFQGTADFGVDGLNDLNLDIDMAMNMHSNAGELQEPPGSHSPKAITATLSTTSAVASAASPPEAAGGNRQTSSATTTDESAPQVAPEPDRPATASPSDETTRASQPAPIDSAQPPNPPVTTTQAPYRCTPEEALMAMQQALVGLIAERGWNLGPYQDFGGIRESHAPVNMSIPVLA</sequence>
<dbReference type="RefSeq" id="XP_003044268.1">
    <property type="nucleotide sequence ID" value="XM_003044222.1"/>
</dbReference>
<feature type="compositionally biased region" description="Polar residues" evidence="1">
    <location>
        <begin position="438"/>
        <end position="448"/>
    </location>
</feature>
<dbReference type="eggNOG" id="ENOG502RP74">
    <property type="taxonomic scope" value="Eukaryota"/>
</dbReference>
<dbReference type="HOGENOM" id="CLU_523846_0_0_1"/>
<organism evidence="2 3">
    <name type="scientific">Fusarium vanettenii (strain ATCC MYA-4622 / CBS 123669 / FGSC 9596 / NRRL 45880 / 77-13-4)</name>
    <name type="common">Fusarium solani subsp. pisi</name>
    <dbReference type="NCBI Taxonomy" id="660122"/>
    <lineage>
        <taxon>Eukaryota</taxon>
        <taxon>Fungi</taxon>
        <taxon>Dikarya</taxon>
        <taxon>Ascomycota</taxon>
        <taxon>Pezizomycotina</taxon>
        <taxon>Sordariomycetes</taxon>
        <taxon>Hypocreomycetidae</taxon>
        <taxon>Hypocreales</taxon>
        <taxon>Nectriaceae</taxon>
        <taxon>Fusarium</taxon>
        <taxon>Fusarium solani species complex</taxon>
        <taxon>Fusarium vanettenii</taxon>
    </lineage>
</organism>
<dbReference type="VEuPathDB" id="FungiDB:NECHADRAFT_88489"/>
<feature type="compositionally biased region" description="Basic and acidic residues" evidence="1">
    <location>
        <begin position="44"/>
        <end position="61"/>
    </location>
</feature>
<dbReference type="AlphaFoldDB" id="C7ZBQ1"/>
<evidence type="ECO:0000313" key="2">
    <source>
        <dbReference type="EMBL" id="EEU38555.1"/>
    </source>
</evidence>
<evidence type="ECO:0000313" key="3">
    <source>
        <dbReference type="Proteomes" id="UP000005206"/>
    </source>
</evidence>
<gene>
    <name evidence="2" type="ORF">NECHADRAFT_88489</name>
</gene>
<feature type="compositionally biased region" description="Basic residues" evidence="1">
    <location>
        <begin position="24"/>
        <end position="43"/>
    </location>
</feature>
<feature type="region of interest" description="Disordered" evidence="1">
    <location>
        <begin position="160"/>
        <end position="198"/>
    </location>
</feature>
<feature type="compositionally biased region" description="Polar residues" evidence="1">
    <location>
        <begin position="412"/>
        <end position="424"/>
    </location>
</feature>
<protein>
    <submittedName>
        <fullName evidence="2">Uncharacterized protein</fullName>
    </submittedName>
</protein>
<dbReference type="EMBL" id="GG698915">
    <property type="protein sequence ID" value="EEU38555.1"/>
    <property type="molecule type" value="Genomic_DNA"/>
</dbReference>
<evidence type="ECO:0000256" key="1">
    <source>
        <dbReference type="SAM" id="MobiDB-lite"/>
    </source>
</evidence>
<dbReference type="GeneID" id="9670640"/>
<feature type="region of interest" description="Disordered" evidence="1">
    <location>
        <begin position="396"/>
        <end position="468"/>
    </location>
</feature>
<keyword evidence="3" id="KW-1185">Reference proteome</keyword>
<feature type="region of interest" description="Disordered" evidence="1">
    <location>
        <begin position="273"/>
        <end position="307"/>
    </location>
</feature>
<dbReference type="InParanoid" id="C7ZBQ1"/>
<accession>C7ZBQ1</accession>
<proteinExistence type="predicted"/>
<feature type="region of interest" description="Disordered" evidence="1">
    <location>
        <begin position="24"/>
        <end position="79"/>
    </location>
</feature>
<feature type="compositionally biased region" description="Low complexity" evidence="1">
    <location>
        <begin position="396"/>
        <end position="409"/>
    </location>
</feature>
<name>C7ZBQ1_FUSV7</name>
<reference evidence="2 3" key="1">
    <citation type="journal article" date="2009" name="PLoS Genet.">
        <title>The genome of Nectria haematococca: contribution of supernumerary chromosomes to gene expansion.</title>
        <authorList>
            <person name="Coleman J.J."/>
            <person name="Rounsley S.D."/>
            <person name="Rodriguez-Carres M."/>
            <person name="Kuo A."/>
            <person name="Wasmann C.C."/>
            <person name="Grimwood J."/>
            <person name="Schmutz J."/>
            <person name="Taga M."/>
            <person name="White G.J."/>
            <person name="Zhou S."/>
            <person name="Schwartz D.C."/>
            <person name="Freitag M."/>
            <person name="Ma L.J."/>
            <person name="Danchin E.G."/>
            <person name="Henrissat B."/>
            <person name="Coutinho P.M."/>
            <person name="Nelson D.R."/>
            <person name="Straney D."/>
            <person name="Napoli C.A."/>
            <person name="Barker B.M."/>
            <person name="Gribskov M."/>
            <person name="Rep M."/>
            <person name="Kroken S."/>
            <person name="Molnar I."/>
            <person name="Rensing C."/>
            <person name="Kennell J.C."/>
            <person name="Zamora J."/>
            <person name="Farman M.L."/>
            <person name="Selker E.U."/>
            <person name="Salamov A."/>
            <person name="Shapiro H."/>
            <person name="Pangilinan J."/>
            <person name="Lindquist E."/>
            <person name="Lamers C."/>
            <person name="Grigoriev I.V."/>
            <person name="Geiser D.M."/>
            <person name="Covert S.F."/>
            <person name="Temporini E."/>
            <person name="Vanetten H.D."/>
        </authorList>
    </citation>
    <scope>NUCLEOTIDE SEQUENCE [LARGE SCALE GENOMIC DNA]</scope>
    <source>
        <strain evidence="3">ATCC MYA-4622 / CBS 123669 / FGSC 9596 / NRRL 45880 / 77-13-4</strain>
    </source>
</reference>
<dbReference type="OrthoDB" id="5070671at2759"/>
<dbReference type="Proteomes" id="UP000005206">
    <property type="component" value="Chromosome 14"/>
</dbReference>
<dbReference type="KEGG" id="nhe:NECHADRAFT_88489"/>